<dbReference type="PaxDb" id="121845-A0A1S4EPL1"/>
<feature type="non-terminal residue" evidence="2">
    <location>
        <position position="142"/>
    </location>
</feature>
<dbReference type="Proteomes" id="UP000079169">
    <property type="component" value="Unplaced"/>
</dbReference>
<dbReference type="RefSeq" id="XP_017304002.1">
    <property type="nucleotide sequence ID" value="XM_017448513.2"/>
</dbReference>
<evidence type="ECO:0000313" key="1">
    <source>
        <dbReference type="Proteomes" id="UP000079169"/>
    </source>
</evidence>
<protein>
    <submittedName>
        <fullName evidence="2">Voltage-dependent calcium channel subunit alpha-2/delta-3-like</fullName>
    </submittedName>
</protein>
<dbReference type="AlphaFoldDB" id="A0A1S4EPL1"/>
<organism evidence="1 2">
    <name type="scientific">Diaphorina citri</name>
    <name type="common">Asian citrus psyllid</name>
    <dbReference type="NCBI Taxonomy" id="121845"/>
    <lineage>
        <taxon>Eukaryota</taxon>
        <taxon>Metazoa</taxon>
        <taxon>Ecdysozoa</taxon>
        <taxon>Arthropoda</taxon>
        <taxon>Hexapoda</taxon>
        <taxon>Insecta</taxon>
        <taxon>Pterygota</taxon>
        <taxon>Neoptera</taxon>
        <taxon>Paraneoptera</taxon>
        <taxon>Hemiptera</taxon>
        <taxon>Sternorrhyncha</taxon>
        <taxon>Psylloidea</taxon>
        <taxon>Psyllidae</taxon>
        <taxon>Diaphorininae</taxon>
        <taxon>Diaphorina</taxon>
    </lineage>
</organism>
<proteinExistence type="predicted"/>
<keyword evidence="1" id="KW-1185">Reference proteome</keyword>
<evidence type="ECO:0000313" key="2">
    <source>
        <dbReference type="RefSeq" id="XP_017304002.1"/>
    </source>
</evidence>
<accession>A0A1S4EPL1</accession>
<dbReference type="KEGG" id="dci:103520425"/>
<sequence>MIQNKEGKMPNLPIKFHYDDMRRVGSEKRHYYYAHLENTPFSMGLALPDIYGSFWIKAGDEIKKSIQMGVPLVSYFKGNWKIHPDWVYCDYHWESKTFFESKEVKMIHFLEKMSMPGWQWYEQYPPEDMSGNDRYDSFRNTN</sequence>
<dbReference type="OMA" id="ITYPEAY"/>
<dbReference type="STRING" id="121845.A0A1S4EPL1"/>
<name>A0A1S4EPL1_DIACI</name>
<gene>
    <name evidence="2" type="primary">LOC103520425</name>
</gene>
<reference evidence="2" key="1">
    <citation type="submission" date="2025-08" db="UniProtKB">
        <authorList>
            <consortium name="RefSeq"/>
        </authorList>
    </citation>
    <scope>IDENTIFICATION</scope>
</reference>
<dbReference type="GeneID" id="103520425"/>